<feature type="compositionally biased region" description="Basic and acidic residues" evidence="1">
    <location>
        <begin position="263"/>
        <end position="282"/>
    </location>
</feature>
<evidence type="ECO:0000313" key="3">
    <source>
        <dbReference type="EMBL" id="KAK2999645.1"/>
    </source>
</evidence>
<proteinExistence type="predicted"/>
<protein>
    <recommendedName>
        <fullName evidence="2">Reverse transcriptase Ty1/copia-type domain-containing protein</fullName>
    </recommendedName>
</protein>
<dbReference type="AlphaFoldDB" id="A0AA88V2B6"/>
<evidence type="ECO:0000259" key="2">
    <source>
        <dbReference type="Pfam" id="PF07727"/>
    </source>
</evidence>
<evidence type="ECO:0000313" key="4">
    <source>
        <dbReference type="Proteomes" id="UP001188597"/>
    </source>
</evidence>
<dbReference type="PANTHER" id="PTHR47592:SF29">
    <property type="entry name" value="ZINC FINGER, CCHC-TYPE"/>
    <property type="match status" value="1"/>
</dbReference>
<feature type="region of interest" description="Disordered" evidence="1">
    <location>
        <begin position="261"/>
        <end position="283"/>
    </location>
</feature>
<name>A0AA88V2B6_9ASTE</name>
<sequence>MAFVTLKDMGSDFHRLERFDDGDFVLWQRKMHFLLVTVKVYYVIVNPRPPEHGENEEESVAKTRERLRWDQNDEICRGHILNGMSNTLFDAYHTVKTAKELWNQLERRYIIEDATSKRFIVSKFFYYKMIDGRSIMEQFNEIKSILDRYSQHKLALDEFIVVTSIIDKLPPSWKNFRNSLKHRKEDITLDELGTHLRIKEDLRKEEKSKSEGVSKILAVEEGDKAYRFMVMEQNNYYSKNTIIESRDAIFVESRFQSLPKQVKQKEGQREVEKNHENEVEPRRSKRMRIAKTFGPDFYMYLVEGTRTAIHNSIPIVLNVESDPRTYEEAMKSQDSSFWKKAINEEIDSIMGNGTWKLVDLPPCSKPIGCKWIFKKKLRVDGSIENFKARLVVKGFSQKESVDYFDIYAPVARIVTIRVLIALASIHKLVIHQMNVKTTFLNGELDEEVYMHNRKGLLYMGKKIKFVS</sequence>
<keyword evidence="4" id="KW-1185">Reference proteome</keyword>
<dbReference type="EMBL" id="JAVXUP010003211">
    <property type="protein sequence ID" value="KAK2999645.1"/>
    <property type="molecule type" value="Genomic_DNA"/>
</dbReference>
<dbReference type="Pfam" id="PF07727">
    <property type="entry name" value="RVT_2"/>
    <property type="match status" value="1"/>
</dbReference>
<accession>A0AA88V2B6</accession>
<gene>
    <name evidence="3" type="ORF">RJ639_023181</name>
</gene>
<dbReference type="Pfam" id="PF14223">
    <property type="entry name" value="Retrotran_gag_2"/>
    <property type="match status" value="1"/>
</dbReference>
<dbReference type="Proteomes" id="UP001188597">
    <property type="component" value="Unassembled WGS sequence"/>
</dbReference>
<feature type="domain" description="Reverse transcriptase Ty1/copia-type" evidence="2">
    <location>
        <begin position="352"/>
        <end position="457"/>
    </location>
</feature>
<dbReference type="PANTHER" id="PTHR47592">
    <property type="entry name" value="PBF68 PROTEIN"/>
    <property type="match status" value="1"/>
</dbReference>
<comment type="caution">
    <text evidence="3">The sequence shown here is derived from an EMBL/GenBank/DDBJ whole genome shotgun (WGS) entry which is preliminary data.</text>
</comment>
<evidence type="ECO:0000256" key="1">
    <source>
        <dbReference type="SAM" id="MobiDB-lite"/>
    </source>
</evidence>
<dbReference type="InterPro" id="IPR013103">
    <property type="entry name" value="RVT_2"/>
</dbReference>
<organism evidence="3 4">
    <name type="scientific">Escallonia herrerae</name>
    <dbReference type="NCBI Taxonomy" id="1293975"/>
    <lineage>
        <taxon>Eukaryota</taxon>
        <taxon>Viridiplantae</taxon>
        <taxon>Streptophyta</taxon>
        <taxon>Embryophyta</taxon>
        <taxon>Tracheophyta</taxon>
        <taxon>Spermatophyta</taxon>
        <taxon>Magnoliopsida</taxon>
        <taxon>eudicotyledons</taxon>
        <taxon>Gunneridae</taxon>
        <taxon>Pentapetalae</taxon>
        <taxon>asterids</taxon>
        <taxon>campanulids</taxon>
        <taxon>Escalloniales</taxon>
        <taxon>Escalloniaceae</taxon>
        <taxon>Escallonia</taxon>
    </lineage>
</organism>
<reference evidence="3" key="1">
    <citation type="submission" date="2022-12" db="EMBL/GenBank/DDBJ databases">
        <title>Draft genome assemblies for two species of Escallonia (Escalloniales).</title>
        <authorList>
            <person name="Chanderbali A."/>
            <person name="Dervinis C."/>
            <person name="Anghel I."/>
            <person name="Soltis D."/>
            <person name="Soltis P."/>
            <person name="Zapata F."/>
        </authorList>
    </citation>
    <scope>NUCLEOTIDE SEQUENCE</scope>
    <source>
        <strain evidence="3">UCBG64.0493</strain>
        <tissue evidence="3">Leaf</tissue>
    </source>
</reference>